<dbReference type="InterPro" id="IPR039551">
    <property type="entry name" value="Cho/carn_acyl_trans"/>
</dbReference>
<reference evidence="9" key="1">
    <citation type="submission" date="2020-09" db="EMBL/GenBank/DDBJ databases">
        <authorList>
            <person name="Kikuchi T."/>
        </authorList>
    </citation>
    <scope>NUCLEOTIDE SEQUENCE</scope>
    <source>
        <strain evidence="9">SH1</strain>
    </source>
</reference>
<dbReference type="InterPro" id="IPR023213">
    <property type="entry name" value="CAT-like_dom_sf"/>
</dbReference>
<keyword evidence="3" id="KW-0530">Neurotransmitter biosynthesis</keyword>
<evidence type="ECO:0000256" key="5">
    <source>
        <dbReference type="ARBA" id="ARBA00039091"/>
    </source>
</evidence>
<evidence type="ECO:0000256" key="1">
    <source>
        <dbReference type="ARBA" id="ARBA00005232"/>
    </source>
</evidence>
<dbReference type="SUPFAM" id="SSF52777">
    <property type="entry name" value="CoA-dependent acyltransferases"/>
    <property type="match status" value="2"/>
</dbReference>
<evidence type="ECO:0000256" key="3">
    <source>
        <dbReference type="ARBA" id="ARBA00022979"/>
    </source>
</evidence>
<accession>A0A811L0D5</accession>
<dbReference type="Pfam" id="PF00755">
    <property type="entry name" value="Carn_acyltransf"/>
    <property type="match status" value="1"/>
</dbReference>
<dbReference type="Gene3D" id="3.30.559.10">
    <property type="entry name" value="Chloramphenicol acetyltransferase-like domain"/>
    <property type="match status" value="1"/>
</dbReference>
<dbReference type="PANTHER" id="PTHR22589:SF14">
    <property type="entry name" value="CHOLINE O-ACETYLTRANSFERASE"/>
    <property type="match status" value="1"/>
</dbReference>
<keyword evidence="4" id="KW-0012">Acyltransferase</keyword>
<gene>
    <name evidence="9" type="ORF">BOKJ2_LOCUS9599</name>
</gene>
<name>A0A811L0D5_9BILA</name>
<dbReference type="GO" id="GO:0045202">
    <property type="term" value="C:synapse"/>
    <property type="evidence" value="ECO:0007669"/>
    <property type="project" value="GOC"/>
</dbReference>
<dbReference type="GO" id="GO:0008292">
    <property type="term" value="P:acetylcholine biosynthetic process"/>
    <property type="evidence" value="ECO:0007669"/>
    <property type="project" value="TreeGrafter"/>
</dbReference>
<evidence type="ECO:0000259" key="8">
    <source>
        <dbReference type="Pfam" id="PF00755"/>
    </source>
</evidence>
<evidence type="ECO:0000313" key="9">
    <source>
        <dbReference type="EMBL" id="CAD5221746.1"/>
    </source>
</evidence>
<dbReference type="OrthoDB" id="240216at2759"/>
<dbReference type="GO" id="GO:0004102">
    <property type="term" value="F:choline O-acetyltransferase activity"/>
    <property type="evidence" value="ECO:0007669"/>
    <property type="project" value="UniProtKB-EC"/>
</dbReference>
<dbReference type="Proteomes" id="UP000783686">
    <property type="component" value="Unassembled WGS sequence"/>
</dbReference>
<feature type="active site" description="Proton acceptor" evidence="7">
    <location>
        <position position="347"/>
    </location>
</feature>
<dbReference type="Gene3D" id="3.30.559.70">
    <property type="entry name" value="Choline/Carnitine o-acyltransferase, domain 2"/>
    <property type="match status" value="1"/>
</dbReference>
<evidence type="ECO:0000313" key="10">
    <source>
        <dbReference type="Proteomes" id="UP000614601"/>
    </source>
</evidence>
<protein>
    <recommendedName>
        <fullName evidence="6">Choline O-acetyltransferase</fullName>
        <ecNumber evidence="5">2.3.1.6</ecNumber>
    </recommendedName>
</protein>
<dbReference type="GO" id="GO:0007274">
    <property type="term" value="P:neuromuscular synaptic transmission"/>
    <property type="evidence" value="ECO:0007669"/>
    <property type="project" value="TreeGrafter"/>
</dbReference>
<dbReference type="EMBL" id="CAJFCW020000004">
    <property type="protein sequence ID" value="CAG9115399.1"/>
    <property type="molecule type" value="Genomic_DNA"/>
</dbReference>
<dbReference type="AlphaFoldDB" id="A0A811L0D5"/>
<evidence type="ECO:0000256" key="6">
    <source>
        <dbReference type="ARBA" id="ARBA00040495"/>
    </source>
</evidence>
<evidence type="ECO:0000256" key="2">
    <source>
        <dbReference type="ARBA" id="ARBA00022679"/>
    </source>
</evidence>
<dbReference type="InterPro" id="IPR042231">
    <property type="entry name" value="Cho/carn_acyl_trans_2"/>
</dbReference>
<dbReference type="GO" id="GO:0043005">
    <property type="term" value="C:neuron projection"/>
    <property type="evidence" value="ECO:0007669"/>
    <property type="project" value="TreeGrafter"/>
</dbReference>
<keyword evidence="2" id="KW-0808">Transferase</keyword>
<sequence>MFLPNNAYGHFSPTRTFSTEKRILSQDEHGDVPLPKPPLPSLEHTLERYLQHASVVRTWEKIPVEDVEAAVSKFFPVAEALQEELKEIAQKEENWIVKYWLETMYLKPRYPLPVYSSPGYIFPRQVFYDEDDWILFAAWMVKGMLNFKDLIDKRGLDQEKSRSGYPMCMDQYDRLLGLYRQPFIGCDKHISTRYRNSLNADQHILVMCEAQAFVLHVRQDGVSLGPTEIATQLREIVNKARNRNKVNVAPIAAATGAPRDEAAGFWESMLEHERNLKSLQMVQDSVFGLCLDGYVPHRAFHDNHMETAGDLILHGCGSDGYGLNRWYDTTIQLVVSLDGFNGLTIEHSVAEGMVIISMMEHVQNWVRDNRPPHARLPPFLGNVKHQPLSWIVNEENRLKLDQFVYNFDQLVTDLRLTVYSFESYGKDKIKRMGVSPDGFVQIAMQLTHFRLHGHLVSTYESATLRKFRFGRVDNIRAATPEALAFVRAMNDRNVSDSEKRELFDKAAKKQALLTGENVNGYGIDNHLCALECLAKENVARGRLKQLPEIFTQETYKETVRFPLTTSQVSTNPIFEGTYLCYGPVVNDGYGCAYNIQPHKIIFAISDMKSCDRTNGIAFEQTLKEALEDLSYLLCRA</sequence>
<evidence type="ECO:0000256" key="4">
    <source>
        <dbReference type="ARBA" id="ARBA00023315"/>
    </source>
</evidence>
<comment type="caution">
    <text evidence="9">The sequence shown here is derived from an EMBL/GenBank/DDBJ whole genome shotgun (WGS) entry which is preliminary data.</text>
</comment>
<comment type="similarity">
    <text evidence="1">Belongs to the carnitine/choline acetyltransferase family.</text>
</comment>
<dbReference type="EMBL" id="CAJFDH010000004">
    <property type="protein sequence ID" value="CAD5221746.1"/>
    <property type="molecule type" value="Genomic_DNA"/>
</dbReference>
<dbReference type="GO" id="GO:0005737">
    <property type="term" value="C:cytoplasm"/>
    <property type="evidence" value="ECO:0007669"/>
    <property type="project" value="TreeGrafter"/>
</dbReference>
<evidence type="ECO:0000256" key="7">
    <source>
        <dbReference type="PIRSR" id="PIRSR600542-1"/>
    </source>
</evidence>
<dbReference type="Proteomes" id="UP000614601">
    <property type="component" value="Unassembled WGS sequence"/>
</dbReference>
<keyword evidence="10" id="KW-1185">Reference proteome</keyword>
<dbReference type="InterPro" id="IPR000542">
    <property type="entry name" value="Carn_acyl_trans"/>
</dbReference>
<feature type="domain" description="Choline/carnitine acyltransferase" evidence="8">
    <location>
        <begin position="38"/>
        <end position="624"/>
    </location>
</feature>
<proteinExistence type="inferred from homology"/>
<dbReference type="EC" id="2.3.1.6" evidence="5"/>
<organism evidence="9 10">
    <name type="scientific">Bursaphelenchus okinawaensis</name>
    <dbReference type="NCBI Taxonomy" id="465554"/>
    <lineage>
        <taxon>Eukaryota</taxon>
        <taxon>Metazoa</taxon>
        <taxon>Ecdysozoa</taxon>
        <taxon>Nematoda</taxon>
        <taxon>Chromadorea</taxon>
        <taxon>Rhabditida</taxon>
        <taxon>Tylenchina</taxon>
        <taxon>Tylenchomorpha</taxon>
        <taxon>Aphelenchoidea</taxon>
        <taxon>Aphelenchoididae</taxon>
        <taxon>Bursaphelenchus</taxon>
    </lineage>
</organism>
<dbReference type="PANTHER" id="PTHR22589">
    <property type="entry name" value="CARNITINE O-ACYLTRANSFERASE"/>
    <property type="match status" value="1"/>
</dbReference>